<feature type="region of interest" description="Disordered" evidence="8">
    <location>
        <begin position="734"/>
        <end position="761"/>
    </location>
</feature>
<evidence type="ECO:0000256" key="6">
    <source>
        <dbReference type="ARBA" id="ARBA00023163"/>
    </source>
</evidence>
<keyword evidence="6" id="KW-0804">Transcription</keyword>
<dbReference type="AlphaFoldDB" id="A0A8H7UD40"/>
<proteinExistence type="predicted"/>
<dbReference type="InterPro" id="IPR007219">
    <property type="entry name" value="XnlR_reg_dom"/>
</dbReference>
<dbReference type="Proteomes" id="UP000654370">
    <property type="component" value="Unassembled WGS sequence"/>
</dbReference>
<dbReference type="CDD" id="cd15486">
    <property type="entry name" value="ZIP_Sip4"/>
    <property type="match status" value="1"/>
</dbReference>
<evidence type="ECO:0000259" key="9">
    <source>
        <dbReference type="PROSITE" id="PS50048"/>
    </source>
</evidence>
<reference evidence="10" key="1">
    <citation type="submission" date="2020-12" db="EMBL/GenBank/DDBJ databases">
        <title>Metabolic potential, ecology and presence of endohyphal bacteria is reflected in genomic diversity of Mucoromycotina.</title>
        <authorList>
            <person name="Muszewska A."/>
            <person name="Okrasinska A."/>
            <person name="Steczkiewicz K."/>
            <person name="Drgas O."/>
            <person name="Orlowska M."/>
            <person name="Perlinska-Lenart U."/>
            <person name="Aleksandrzak-Piekarczyk T."/>
            <person name="Szatraj K."/>
            <person name="Zielenkiewicz U."/>
            <person name="Pilsyk S."/>
            <person name="Malc E."/>
            <person name="Mieczkowski P."/>
            <person name="Kruszewska J.S."/>
            <person name="Biernat P."/>
            <person name="Pawlowska J."/>
        </authorList>
    </citation>
    <scope>NUCLEOTIDE SEQUENCE</scope>
    <source>
        <strain evidence="10">WA0000067209</strain>
    </source>
</reference>
<dbReference type="CDD" id="cd00067">
    <property type="entry name" value="GAL4"/>
    <property type="match status" value="1"/>
</dbReference>
<evidence type="ECO:0000256" key="7">
    <source>
        <dbReference type="ARBA" id="ARBA00023242"/>
    </source>
</evidence>
<feature type="compositionally biased region" description="Low complexity" evidence="8">
    <location>
        <begin position="139"/>
        <end position="148"/>
    </location>
</feature>
<dbReference type="PROSITE" id="PS00463">
    <property type="entry name" value="ZN2_CY6_FUNGAL_1"/>
    <property type="match status" value="1"/>
</dbReference>
<keyword evidence="5" id="KW-0238">DNA-binding</keyword>
<protein>
    <recommendedName>
        <fullName evidence="9">Zn(2)-C6 fungal-type domain-containing protein</fullName>
    </recommendedName>
</protein>
<dbReference type="SMART" id="SM00066">
    <property type="entry name" value="GAL4"/>
    <property type="match status" value="1"/>
</dbReference>
<evidence type="ECO:0000256" key="5">
    <source>
        <dbReference type="ARBA" id="ARBA00023125"/>
    </source>
</evidence>
<feature type="region of interest" description="Disordered" evidence="8">
    <location>
        <begin position="652"/>
        <end position="721"/>
    </location>
</feature>
<dbReference type="PANTHER" id="PTHR31313:SF78">
    <property type="entry name" value="TRANSCRIPTION FACTOR DOMAIN-CONTAINING PROTEIN"/>
    <property type="match status" value="1"/>
</dbReference>
<keyword evidence="11" id="KW-1185">Reference proteome</keyword>
<feature type="region of interest" description="Disordered" evidence="8">
    <location>
        <begin position="894"/>
        <end position="919"/>
    </location>
</feature>
<evidence type="ECO:0000256" key="8">
    <source>
        <dbReference type="SAM" id="MobiDB-lite"/>
    </source>
</evidence>
<dbReference type="GO" id="GO:0005634">
    <property type="term" value="C:nucleus"/>
    <property type="evidence" value="ECO:0007669"/>
    <property type="project" value="UniProtKB-SubCell"/>
</dbReference>
<organism evidence="10 11">
    <name type="scientific">Mortierella isabellina</name>
    <name type="common">Filamentous fungus</name>
    <name type="synonym">Umbelopsis isabellina</name>
    <dbReference type="NCBI Taxonomy" id="91625"/>
    <lineage>
        <taxon>Eukaryota</taxon>
        <taxon>Fungi</taxon>
        <taxon>Fungi incertae sedis</taxon>
        <taxon>Mucoromycota</taxon>
        <taxon>Mucoromycotina</taxon>
        <taxon>Umbelopsidomycetes</taxon>
        <taxon>Umbelopsidales</taxon>
        <taxon>Umbelopsidaceae</taxon>
        <taxon>Umbelopsis</taxon>
    </lineage>
</organism>
<keyword evidence="3" id="KW-0862">Zinc</keyword>
<dbReference type="PANTHER" id="PTHR31313">
    <property type="entry name" value="TY1 ENHANCER ACTIVATOR"/>
    <property type="match status" value="1"/>
</dbReference>
<accession>A0A8H7UD40</accession>
<dbReference type="GO" id="GO:0000981">
    <property type="term" value="F:DNA-binding transcription factor activity, RNA polymerase II-specific"/>
    <property type="evidence" value="ECO:0007669"/>
    <property type="project" value="InterPro"/>
</dbReference>
<evidence type="ECO:0000256" key="4">
    <source>
        <dbReference type="ARBA" id="ARBA00023015"/>
    </source>
</evidence>
<keyword evidence="2" id="KW-0479">Metal-binding</keyword>
<evidence type="ECO:0000256" key="2">
    <source>
        <dbReference type="ARBA" id="ARBA00022723"/>
    </source>
</evidence>
<dbReference type="PROSITE" id="PS50048">
    <property type="entry name" value="ZN2_CY6_FUNGAL_2"/>
    <property type="match status" value="1"/>
</dbReference>
<dbReference type="OrthoDB" id="39175at2759"/>
<dbReference type="InterPro" id="IPR020448">
    <property type="entry name" value="Maltose_ferment_reg_DNA-bd"/>
</dbReference>
<dbReference type="InterPro" id="IPR001138">
    <property type="entry name" value="Zn2Cys6_DnaBD"/>
</dbReference>
<dbReference type="GO" id="GO:0006351">
    <property type="term" value="P:DNA-templated transcription"/>
    <property type="evidence" value="ECO:0007669"/>
    <property type="project" value="InterPro"/>
</dbReference>
<feature type="region of interest" description="Disordered" evidence="8">
    <location>
        <begin position="87"/>
        <end position="185"/>
    </location>
</feature>
<keyword evidence="7" id="KW-0539">Nucleus</keyword>
<feature type="compositionally biased region" description="Polar residues" evidence="8">
    <location>
        <begin position="97"/>
        <end position="108"/>
    </location>
</feature>
<dbReference type="InterPro" id="IPR051615">
    <property type="entry name" value="Transcr_Regulatory_Elem"/>
</dbReference>
<comment type="subcellular location">
    <subcellularLocation>
        <location evidence="1">Nucleus</location>
    </subcellularLocation>
</comment>
<feature type="domain" description="Zn(2)-C6 fungal-type" evidence="9">
    <location>
        <begin position="18"/>
        <end position="48"/>
    </location>
</feature>
<comment type="caution">
    <text evidence="10">The sequence shown here is derived from an EMBL/GenBank/DDBJ whole genome shotgun (WGS) entry which is preliminary data.</text>
</comment>
<dbReference type="EMBL" id="JAEPQZ010000009">
    <property type="protein sequence ID" value="KAG2177157.1"/>
    <property type="molecule type" value="Genomic_DNA"/>
</dbReference>
<evidence type="ECO:0000313" key="11">
    <source>
        <dbReference type="Proteomes" id="UP000654370"/>
    </source>
</evidence>
<keyword evidence="4" id="KW-0805">Transcription regulation</keyword>
<dbReference type="SUPFAM" id="SSF57701">
    <property type="entry name" value="Zn2/Cys6 DNA-binding domain"/>
    <property type="match status" value="1"/>
</dbReference>
<evidence type="ECO:0000256" key="3">
    <source>
        <dbReference type="ARBA" id="ARBA00022833"/>
    </source>
</evidence>
<dbReference type="PRINTS" id="PR00054">
    <property type="entry name" value="FUNGALZNCYS"/>
</dbReference>
<sequence length="919" mass="102832">MSNSGDDMNGKRQRVSRACDLCRRKKVKCDGLIPVCSNCQQFNYLCTYKDTTKKRGPPKGYIEAIENRLYRMEALLEKVASSDSAHSRAAAAELNTPLETPQGETINSRPVRRTASRSESNGNAIPYFPLEHQRESSVSRRFSSPPSQRDNELPPPSSLLMYDDPSVRHESRSNESANGPVGQLSMDETGQMRYIGKSSGLYMIPKLKPLQNGAYFIPRRQLQQRNESEMSVDRQRMLDPYEMPSPDLSEHLIDLYFQHFYPFLPLLHKEKFLAAINGTRGTPPVPPILLNAIYAVASRVSNDPRVRSDPNLAGTAGDIFFERARVLLRDEHDVSKISTIQALLLMSSHQHGAMRSTRAWLYNGMAFRFASDIGLNRNCDDWNIPADVKDERKRVFWCCFVVDRLTSSTYGRSFTIDEADCDINLPDESESSKSSNEAPVIEHFRYLIQLCKILGYIIQNTYYVKARESALSQPVGGIISTLERKLTTWLDSLPPRLQTQPSNNNHHMGLTAPVAQCQLHMFYHAAVVLLYRQMIPAQKLPQDSPQSQGWLRCSWSANAIVDIAQGMLESGKLRHVHNYCIYAIFTSAVIFVHNASSAMDPDLAQESKSSIHKIIRFLQEIEHTWNTAARSCSILSGLLGVREIDLETTQKGFKMESQTTEEELYNTKPGPNTSFERRRGPPQQWLDKRPDDMKTNGFVETPSPQFSPDSYGKPPANMQPRSQLNQEFHRGISSNSDAFTYSPAGSHMGLGQSVDPGTATMDPFAAPGTVLGTSSSNFDPLATAFWGVPSSLDIEEWNSYLGSQGLQQQQQNGPPQPIPMYRTNDTSSPSMAPEPQNPANLPSMRSTDLSADQSSKSLIHTDQNVDILSGISMPQNLPSAPANSTLFNYYNGDQSKTSSYPRGPQDNTANTSTTNMMYW</sequence>
<dbReference type="InterPro" id="IPR036864">
    <property type="entry name" value="Zn2-C6_fun-type_DNA-bd_sf"/>
</dbReference>
<feature type="region of interest" description="Disordered" evidence="8">
    <location>
        <begin position="805"/>
        <end position="855"/>
    </location>
</feature>
<evidence type="ECO:0000256" key="1">
    <source>
        <dbReference type="ARBA" id="ARBA00004123"/>
    </source>
</evidence>
<name>A0A8H7UD40_MORIS</name>
<feature type="compositionally biased region" description="Polar residues" evidence="8">
    <location>
        <begin position="837"/>
        <end position="855"/>
    </location>
</feature>
<dbReference type="Pfam" id="PF00172">
    <property type="entry name" value="Zn_clus"/>
    <property type="match status" value="1"/>
</dbReference>
<gene>
    <name evidence="10" type="ORF">INT43_007814</name>
</gene>
<dbReference type="Gene3D" id="4.10.240.10">
    <property type="entry name" value="Zn(2)-C6 fungal-type DNA-binding domain"/>
    <property type="match status" value="1"/>
</dbReference>
<dbReference type="GO" id="GO:0003677">
    <property type="term" value="F:DNA binding"/>
    <property type="evidence" value="ECO:0007669"/>
    <property type="project" value="UniProtKB-KW"/>
</dbReference>
<dbReference type="Pfam" id="PF04082">
    <property type="entry name" value="Fungal_trans"/>
    <property type="match status" value="1"/>
</dbReference>
<evidence type="ECO:0000313" key="10">
    <source>
        <dbReference type="EMBL" id="KAG2177157.1"/>
    </source>
</evidence>
<dbReference type="GO" id="GO:0008270">
    <property type="term" value="F:zinc ion binding"/>
    <property type="evidence" value="ECO:0007669"/>
    <property type="project" value="InterPro"/>
</dbReference>
<dbReference type="CDD" id="cd12148">
    <property type="entry name" value="fungal_TF_MHR"/>
    <property type="match status" value="1"/>
</dbReference>
<dbReference type="SMART" id="SM00906">
    <property type="entry name" value="Fungal_trans"/>
    <property type="match status" value="1"/>
</dbReference>